<evidence type="ECO:0000313" key="3">
    <source>
        <dbReference type="Proteomes" id="UP001430455"/>
    </source>
</evidence>
<gene>
    <name evidence="2" type="ORF">EGH23_08475</name>
</gene>
<keyword evidence="1" id="KW-1133">Transmembrane helix</keyword>
<keyword evidence="3" id="KW-1185">Reference proteome</keyword>
<protein>
    <submittedName>
        <fullName evidence="2">Uncharacterized protein</fullName>
    </submittedName>
</protein>
<organism evidence="2 3">
    <name type="scientific">Haloarcula nitratireducens</name>
    <dbReference type="NCBI Taxonomy" id="2487749"/>
    <lineage>
        <taxon>Archaea</taxon>
        <taxon>Methanobacteriati</taxon>
        <taxon>Methanobacteriota</taxon>
        <taxon>Stenosarchaea group</taxon>
        <taxon>Halobacteria</taxon>
        <taxon>Halobacteriales</taxon>
        <taxon>Haloarculaceae</taxon>
        <taxon>Haloarcula</taxon>
    </lineage>
</organism>
<dbReference type="AlphaFoldDB" id="A0AAW4PB67"/>
<feature type="transmembrane region" description="Helical" evidence="1">
    <location>
        <begin position="7"/>
        <end position="25"/>
    </location>
</feature>
<keyword evidence="1" id="KW-0472">Membrane</keyword>
<evidence type="ECO:0000256" key="1">
    <source>
        <dbReference type="SAM" id="Phobius"/>
    </source>
</evidence>
<dbReference type="EMBL" id="RKLT01000002">
    <property type="protein sequence ID" value="MBX0294910.1"/>
    <property type="molecule type" value="Genomic_DNA"/>
</dbReference>
<proteinExistence type="predicted"/>
<accession>A0AAW4PB67</accession>
<name>A0AAW4PB67_9EURY</name>
<dbReference type="Proteomes" id="UP001430455">
    <property type="component" value="Unassembled WGS sequence"/>
</dbReference>
<dbReference type="RefSeq" id="WP_220579567.1">
    <property type="nucleotide sequence ID" value="NZ_RKLT01000002.1"/>
</dbReference>
<evidence type="ECO:0000313" key="2">
    <source>
        <dbReference type="EMBL" id="MBX0294910.1"/>
    </source>
</evidence>
<reference evidence="2 3" key="1">
    <citation type="submission" date="2021-06" db="EMBL/GenBank/DDBJ databases">
        <title>Halomicroarcula sp. a new haloarchaeum isolated from saline soil.</title>
        <authorList>
            <person name="Duran-Viseras A."/>
            <person name="Sanchez-Porro C."/>
            <person name="Ventosa A."/>
        </authorList>
    </citation>
    <scope>NUCLEOTIDE SEQUENCE [LARGE SCALE GENOMIC DNA]</scope>
    <source>
        <strain evidence="2 3">F27</strain>
    </source>
</reference>
<keyword evidence="1" id="KW-0812">Transmembrane</keyword>
<comment type="caution">
    <text evidence="2">The sequence shown here is derived from an EMBL/GenBank/DDBJ whole genome shotgun (WGS) entry which is preliminary data.</text>
</comment>
<sequence>MRIEEPIRVMSVLSIAVFGLAAIGMDIPWPPIAALISVPLLISLPVELARHWDFLDAQISHHSHRDPDEAGETAD</sequence>